<keyword evidence="1" id="KW-0732">Signal</keyword>
<comment type="caution">
    <text evidence="3">The sequence shown here is derived from an EMBL/GenBank/DDBJ whole genome shotgun (WGS) entry which is preliminary data.</text>
</comment>
<dbReference type="OrthoDB" id="2082794at2"/>
<dbReference type="Gene3D" id="3.30.70.100">
    <property type="match status" value="1"/>
</dbReference>
<dbReference type="Pfam" id="PF03992">
    <property type="entry name" value="ABM"/>
    <property type="match status" value="1"/>
</dbReference>
<organism evidence="3 4">
    <name type="scientific">Rhodopila globiformis</name>
    <name type="common">Rhodopseudomonas globiformis</name>
    <dbReference type="NCBI Taxonomy" id="1071"/>
    <lineage>
        <taxon>Bacteria</taxon>
        <taxon>Pseudomonadati</taxon>
        <taxon>Pseudomonadota</taxon>
        <taxon>Alphaproteobacteria</taxon>
        <taxon>Acetobacterales</taxon>
        <taxon>Acetobacteraceae</taxon>
        <taxon>Rhodopila</taxon>
    </lineage>
</organism>
<evidence type="ECO:0000313" key="4">
    <source>
        <dbReference type="Proteomes" id="UP000239724"/>
    </source>
</evidence>
<gene>
    <name evidence="3" type="ORF">CCS01_26390</name>
</gene>
<protein>
    <recommendedName>
        <fullName evidence="2">ABM domain-containing protein</fullName>
    </recommendedName>
</protein>
<evidence type="ECO:0000259" key="2">
    <source>
        <dbReference type="Pfam" id="PF03992"/>
    </source>
</evidence>
<dbReference type="EMBL" id="NHRY01000254">
    <property type="protein sequence ID" value="PPQ27724.1"/>
    <property type="molecule type" value="Genomic_DNA"/>
</dbReference>
<evidence type="ECO:0000256" key="1">
    <source>
        <dbReference type="SAM" id="SignalP"/>
    </source>
</evidence>
<accession>A0A2S6MZB9</accession>
<evidence type="ECO:0000313" key="3">
    <source>
        <dbReference type="EMBL" id="PPQ27724.1"/>
    </source>
</evidence>
<sequence length="147" mass="16233">MRIPFLPLLAACAVAIPLAAQSQALDQGNKTSKIAFTYTGEILPGQEQAFRETVKKVIAAVHRESGTLAYYWSMRADGKTFDVLEMYKNSDAVVAHVKDVLPQFGKELGETQKEIRFVVYGDPDAAAKKAIEPLHPDYESPFAGFIR</sequence>
<reference evidence="3 4" key="1">
    <citation type="journal article" date="2018" name="Arch. Microbiol.">
        <title>New insights into the metabolic potential of the phototrophic purple bacterium Rhodopila globiformis DSM 161(T) from its draft genome sequence and evidence for a vanadium-dependent nitrogenase.</title>
        <authorList>
            <person name="Imhoff J.F."/>
            <person name="Rahn T."/>
            <person name="Kunzel S."/>
            <person name="Neulinger S.C."/>
        </authorList>
    </citation>
    <scope>NUCLEOTIDE SEQUENCE [LARGE SCALE GENOMIC DNA]</scope>
    <source>
        <strain evidence="3 4">DSM 161</strain>
    </source>
</reference>
<feature type="signal peptide" evidence="1">
    <location>
        <begin position="1"/>
        <end position="24"/>
    </location>
</feature>
<dbReference type="InterPro" id="IPR007138">
    <property type="entry name" value="ABM_dom"/>
</dbReference>
<keyword evidence="4" id="KW-1185">Reference proteome</keyword>
<feature type="domain" description="ABM" evidence="2">
    <location>
        <begin position="42"/>
        <end position="98"/>
    </location>
</feature>
<feature type="chain" id="PRO_5015559958" description="ABM domain-containing protein" evidence="1">
    <location>
        <begin position="25"/>
        <end position="147"/>
    </location>
</feature>
<dbReference type="InterPro" id="IPR011008">
    <property type="entry name" value="Dimeric_a/b-barrel"/>
</dbReference>
<dbReference type="AlphaFoldDB" id="A0A2S6MZB9"/>
<dbReference type="Proteomes" id="UP000239724">
    <property type="component" value="Unassembled WGS sequence"/>
</dbReference>
<proteinExistence type="predicted"/>
<dbReference type="RefSeq" id="WP_104521814.1">
    <property type="nucleotide sequence ID" value="NZ_NHRY01000254.1"/>
</dbReference>
<name>A0A2S6MZB9_RHOGL</name>
<dbReference type="SUPFAM" id="SSF54909">
    <property type="entry name" value="Dimeric alpha+beta barrel"/>
    <property type="match status" value="1"/>
</dbReference>